<dbReference type="NCBIfam" id="TIGR01664">
    <property type="entry name" value="DNA-3'-Pase"/>
    <property type="match status" value="1"/>
</dbReference>
<protein>
    <submittedName>
        <fullName evidence="2">PNK3P-domain-containing protein</fullName>
    </submittedName>
</protein>
<dbReference type="Pfam" id="PF08645">
    <property type="entry name" value="PNK3P"/>
    <property type="match status" value="1"/>
</dbReference>
<dbReference type="STRING" id="1076256.A0A2H3C408"/>
<dbReference type="Pfam" id="PF13671">
    <property type="entry name" value="AAA_33"/>
    <property type="match status" value="1"/>
</dbReference>
<evidence type="ECO:0000256" key="1">
    <source>
        <dbReference type="SAM" id="MobiDB-lite"/>
    </source>
</evidence>
<dbReference type="InterPro" id="IPR036412">
    <property type="entry name" value="HAD-like_sf"/>
</dbReference>
<sequence length="441" mass="49340">MPPSPSSSLSSSKKRPAPDSDAGNAKKVAKVHPFFTKDRSSDASTSSKSDSMFHWLKPLGSRATCLHAINLAPKCLAKVATFDLDGTLIKSSFGKGNKREKGNPTHFEWWDATVPTALKRLHQDGFSIIIISNQALKGAALTTWKQKIPSIAAALSEVPFRMFAATAKDEYRKPMPGMWNELNAIFEAEGVSIDQESSFFVGDAAGRKWKGSQKDFACTDRKWALNVGLPFHTPEEYFLKQPVHTNFTLDGFDVSSLPILPTVMSTSSPVLPDPPLQELVLFVGYPCLGKTSFFRQHFEPAGYIHTNQDTLGSRPKCVTAVKAAIAEGKSCVVDNTNRDAKTRKYYIDIAKAARIPVRCFLFTGSIELAWHNNLYRAYNLPPSVKAREEPRDALPYLALTSFRDNYEAPENEEGFTEIKTVNWRFEGTQQEERYWKMWLQI</sequence>
<evidence type="ECO:0000313" key="3">
    <source>
        <dbReference type="Proteomes" id="UP000218334"/>
    </source>
</evidence>
<evidence type="ECO:0000313" key="2">
    <source>
        <dbReference type="EMBL" id="PBK77809.1"/>
    </source>
</evidence>
<dbReference type="Gene3D" id="3.40.50.1000">
    <property type="entry name" value="HAD superfamily/HAD-like"/>
    <property type="match status" value="1"/>
</dbReference>
<organism evidence="2 3">
    <name type="scientific">Armillaria solidipes</name>
    <dbReference type="NCBI Taxonomy" id="1076256"/>
    <lineage>
        <taxon>Eukaryota</taxon>
        <taxon>Fungi</taxon>
        <taxon>Dikarya</taxon>
        <taxon>Basidiomycota</taxon>
        <taxon>Agaricomycotina</taxon>
        <taxon>Agaricomycetes</taxon>
        <taxon>Agaricomycetidae</taxon>
        <taxon>Agaricales</taxon>
        <taxon>Marasmiineae</taxon>
        <taxon>Physalacriaceae</taxon>
        <taxon>Armillaria</taxon>
    </lineage>
</organism>
<dbReference type="NCBIfam" id="TIGR01662">
    <property type="entry name" value="HAD-SF-IIIA"/>
    <property type="match status" value="1"/>
</dbReference>
<dbReference type="EMBL" id="KZ293415">
    <property type="protein sequence ID" value="PBK77809.1"/>
    <property type="molecule type" value="Genomic_DNA"/>
</dbReference>
<feature type="region of interest" description="Disordered" evidence="1">
    <location>
        <begin position="1"/>
        <end position="50"/>
    </location>
</feature>
<dbReference type="SUPFAM" id="SSF56784">
    <property type="entry name" value="HAD-like"/>
    <property type="match status" value="1"/>
</dbReference>
<dbReference type="InterPro" id="IPR006549">
    <property type="entry name" value="HAD-SF_hydro_IIIA"/>
</dbReference>
<dbReference type="SUPFAM" id="SSF52540">
    <property type="entry name" value="P-loop containing nucleoside triphosphate hydrolases"/>
    <property type="match status" value="1"/>
</dbReference>
<dbReference type="PANTHER" id="PTHR12083:SF9">
    <property type="entry name" value="BIFUNCTIONAL POLYNUCLEOTIDE PHOSPHATASE_KINASE"/>
    <property type="match status" value="1"/>
</dbReference>
<accession>A0A2H3C408</accession>
<dbReference type="GO" id="GO:0046403">
    <property type="term" value="F:polynucleotide 3'-phosphatase activity"/>
    <property type="evidence" value="ECO:0007669"/>
    <property type="project" value="TreeGrafter"/>
</dbReference>
<keyword evidence="3" id="KW-1185">Reference proteome</keyword>
<dbReference type="FunFam" id="3.40.50.300:FF:000737">
    <property type="entry name" value="Bifunctional polynucleotide phosphatase/kinase"/>
    <property type="match status" value="1"/>
</dbReference>
<dbReference type="Proteomes" id="UP000218334">
    <property type="component" value="Unassembled WGS sequence"/>
</dbReference>
<dbReference type="InterPro" id="IPR006551">
    <property type="entry name" value="Polynucleotide_phosphatase"/>
</dbReference>
<gene>
    <name evidence="2" type="ORF">ARMSODRAFT_1077483</name>
</gene>
<feature type="compositionally biased region" description="Low complexity" evidence="1">
    <location>
        <begin position="1"/>
        <end position="11"/>
    </location>
</feature>
<dbReference type="AlphaFoldDB" id="A0A2H3C408"/>
<dbReference type="GO" id="GO:0046404">
    <property type="term" value="F:ATP-dependent polydeoxyribonucleotide 5'-hydroxyl-kinase activity"/>
    <property type="evidence" value="ECO:0007669"/>
    <property type="project" value="TreeGrafter"/>
</dbReference>
<dbReference type="Gene3D" id="3.40.50.300">
    <property type="entry name" value="P-loop containing nucleotide triphosphate hydrolases"/>
    <property type="match status" value="1"/>
</dbReference>
<dbReference type="GO" id="GO:0003690">
    <property type="term" value="F:double-stranded DNA binding"/>
    <property type="evidence" value="ECO:0007669"/>
    <property type="project" value="TreeGrafter"/>
</dbReference>
<dbReference type="InterPro" id="IPR023214">
    <property type="entry name" value="HAD_sf"/>
</dbReference>
<dbReference type="GO" id="GO:0006281">
    <property type="term" value="P:DNA repair"/>
    <property type="evidence" value="ECO:0007669"/>
    <property type="project" value="TreeGrafter"/>
</dbReference>
<name>A0A2H3C408_9AGAR</name>
<proteinExistence type="predicted"/>
<dbReference type="InterPro" id="IPR027417">
    <property type="entry name" value="P-loop_NTPase"/>
</dbReference>
<dbReference type="PANTHER" id="PTHR12083">
    <property type="entry name" value="BIFUNCTIONAL POLYNUCLEOTIDE PHOSPHATASE/KINASE"/>
    <property type="match status" value="1"/>
</dbReference>
<reference evidence="3" key="1">
    <citation type="journal article" date="2017" name="Nat. Ecol. Evol.">
        <title>Genome expansion and lineage-specific genetic innovations in the forest pathogenic fungi Armillaria.</title>
        <authorList>
            <person name="Sipos G."/>
            <person name="Prasanna A.N."/>
            <person name="Walter M.C."/>
            <person name="O'Connor E."/>
            <person name="Balint B."/>
            <person name="Krizsan K."/>
            <person name="Kiss B."/>
            <person name="Hess J."/>
            <person name="Varga T."/>
            <person name="Slot J."/>
            <person name="Riley R."/>
            <person name="Boka B."/>
            <person name="Rigling D."/>
            <person name="Barry K."/>
            <person name="Lee J."/>
            <person name="Mihaltcheva S."/>
            <person name="LaButti K."/>
            <person name="Lipzen A."/>
            <person name="Waldron R."/>
            <person name="Moloney N.M."/>
            <person name="Sperisen C."/>
            <person name="Kredics L."/>
            <person name="Vagvoelgyi C."/>
            <person name="Patrignani A."/>
            <person name="Fitzpatrick D."/>
            <person name="Nagy I."/>
            <person name="Doyle S."/>
            <person name="Anderson J.B."/>
            <person name="Grigoriev I.V."/>
            <person name="Gueldener U."/>
            <person name="Muensterkoetter M."/>
            <person name="Nagy L.G."/>
        </authorList>
    </citation>
    <scope>NUCLEOTIDE SEQUENCE [LARGE SCALE GENOMIC DNA]</scope>
    <source>
        <strain evidence="3">28-4</strain>
    </source>
</reference>
<dbReference type="InterPro" id="IPR013954">
    <property type="entry name" value="PNK3P"/>
</dbReference>